<reference evidence="10" key="1">
    <citation type="submission" date="2017-08" db="EMBL/GenBank/DDBJ databases">
        <title>A dynamic microbial community with high functional redundancy inhabits the cold, oxic subseafloor aquifer.</title>
        <authorList>
            <person name="Tully B.J."/>
            <person name="Wheat C.G."/>
            <person name="Glazer B.T."/>
            <person name="Huber J.A."/>
        </authorList>
    </citation>
    <scope>NUCLEOTIDE SEQUENCE [LARGE SCALE GENOMIC DNA]</scope>
</reference>
<keyword evidence="7" id="KW-0732">Signal</keyword>
<accession>A0A2A4TAF1</accession>
<evidence type="ECO:0000313" key="10">
    <source>
        <dbReference type="Proteomes" id="UP000218113"/>
    </source>
</evidence>
<name>A0A2A4TAF1_9DELT</name>
<comment type="similarity">
    <text evidence="3">Belongs to the bacterial solute-binding protein SsuA/TauA family.</text>
</comment>
<dbReference type="PANTHER" id="PTHR30024:SF47">
    <property type="entry name" value="TAURINE-BINDING PERIPLASMIC PROTEIN"/>
    <property type="match status" value="1"/>
</dbReference>
<evidence type="ECO:0000256" key="4">
    <source>
        <dbReference type="ARBA" id="ARBA00022448"/>
    </source>
</evidence>
<proteinExistence type="inferred from homology"/>
<evidence type="ECO:0000256" key="3">
    <source>
        <dbReference type="ARBA" id="ARBA00010742"/>
    </source>
</evidence>
<dbReference type="CDD" id="cd13553">
    <property type="entry name" value="PBP2_NrtA_CpmA_like"/>
    <property type="match status" value="1"/>
</dbReference>
<dbReference type="PANTHER" id="PTHR30024">
    <property type="entry name" value="ALIPHATIC SULFONATES-BINDING PROTEIN-RELATED"/>
    <property type="match status" value="1"/>
</dbReference>
<evidence type="ECO:0000256" key="5">
    <source>
        <dbReference type="ARBA" id="ARBA00022475"/>
    </source>
</evidence>
<evidence type="ECO:0000256" key="7">
    <source>
        <dbReference type="ARBA" id="ARBA00022729"/>
    </source>
</evidence>
<sequence>MAEKPTLRIGHLKITDHLILGITQDRITKGKESFEHFNLQSQPYMGWNQISDALKAGEVDACCLLAPTAMDLYKAGVGIKLILFAHKTGSVLIKNKLANIETIADLKGKMVAIPYQLSVHHMLLHKLLREHGLEPGAGKDVGLEVMAPSQMPQAIEYDDEGEVGGFIVAEPFGSQAILEGYGEEFYLSKDLWPKHPCCVVVARDEILEKYPDAIQELTNSFVNSGNFVQDHLEETIEIAVNFLGQSKQIITNVLTQPADRVLTSELFPVIDDLAIIQDYMCDEMKILKGKIDLDKFVDTRFAKEAGAK</sequence>
<evidence type="ECO:0000313" key="9">
    <source>
        <dbReference type="EMBL" id="PCI30606.1"/>
    </source>
</evidence>
<evidence type="ECO:0000256" key="8">
    <source>
        <dbReference type="ARBA" id="ARBA00023136"/>
    </source>
</evidence>
<keyword evidence="8" id="KW-0472">Membrane</keyword>
<gene>
    <name evidence="9" type="ORF">COB67_01255</name>
</gene>
<keyword evidence="6" id="KW-0997">Cell inner membrane</keyword>
<keyword evidence="4" id="KW-0813">Transport</keyword>
<comment type="caution">
    <text evidence="9">The sequence shown here is derived from an EMBL/GenBank/DDBJ whole genome shotgun (WGS) entry which is preliminary data.</text>
</comment>
<dbReference type="Pfam" id="PF13379">
    <property type="entry name" value="NMT1_2"/>
    <property type="match status" value="1"/>
</dbReference>
<organism evidence="9 10">
    <name type="scientific">SAR324 cluster bacterium</name>
    <dbReference type="NCBI Taxonomy" id="2024889"/>
    <lineage>
        <taxon>Bacteria</taxon>
        <taxon>Deltaproteobacteria</taxon>
        <taxon>SAR324 cluster</taxon>
    </lineage>
</organism>
<dbReference type="GO" id="GO:0012505">
    <property type="term" value="C:endomembrane system"/>
    <property type="evidence" value="ECO:0007669"/>
    <property type="project" value="UniProtKB-SubCell"/>
</dbReference>
<evidence type="ECO:0000256" key="1">
    <source>
        <dbReference type="ARBA" id="ARBA00004308"/>
    </source>
</evidence>
<protein>
    <submittedName>
        <fullName evidence="9">Twin-arginine translocation pathway signal protein</fullName>
    </submittedName>
</protein>
<evidence type="ECO:0000256" key="2">
    <source>
        <dbReference type="ARBA" id="ARBA00004418"/>
    </source>
</evidence>
<dbReference type="EMBL" id="NVSR01000003">
    <property type="protein sequence ID" value="PCI30606.1"/>
    <property type="molecule type" value="Genomic_DNA"/>
</dbReference>
<keyword evidence="5" id="KW-1003">Cell membrane</keyword>
<dbReference type="SUPFAM" id="SSF53850">
    <property type="entry name" value="Periplasmic binding protein-like II"/>
    <property type="match status" value="1"/>
</dbReference>
<comment type="subcellular location">
    <subcellularLocation>
        <location evidence="1">Endomembrane system</location>
    </subcellularLocation>
    <subcellularLocation>
        <location evidence="2">Periplasm</location>
    </subcellularLocation>
</comment>
<dbReference type="AlphaFoldDB" id="A0A2A4TAF1"/>
<evidence type="ECO:0000256" key="6">
    <source>
        <dbReference type="ARBA" id="ARBA00022519"/>
    </source>
</evidence>
<dbReference type="Proteomes" id="UP000218113">
    <property type="component" value="Unassembled WGS sequence"/>
</dbReference>
<dbReference type="GO" id="GO:0042597">
    <property type="term" value="C:periplasmic space"/>
    <property type="evidence" value="ECO:0007669"/>
    <property type="project" value="UniProtKB-SubCell"/>
</dbReference>
<dbReference type="InterPro" id="IPR044527">
    <property type="entry name" value="NrtA/CpmA_ABC-bd_dom"/>
</dbReference>
<dbReference type="Gene3D" id="3.40.190.10">
    <property type="entry name" value="Periplasmic binding protein-like II"/>
    <property type="match status" value="2"/>
</dbReference>